<feature type="transmembrane region" description="Helical" evidence="1">
    <location>
        <begin position="26"/>
        <end position="44"/>
    </location>
</feature>
<gene>
    <name evidence="2" type="ORF">BDIGKBFL_00036</name>
</gene>
<proteinExistence type="predicted"/>
<protein>
    <submittedName>
        <fullName evidence="2">Uncharacterized protein</fullName>
    </submittedName>
</protein>
<organism evidence="2">
    <name type="scientific">Candidatus Methanophagaceae archaeon ANME-1 ERB6</name>
    <dbReference type="NCBI Taxonomy" id="2759912"/>
    <lineage>
        <taxon>Archaea</taxon>
        <taxon>Methanobacteriati</taxon>
        <taxon>Methanobacteriota</taxon>
        <taxon>Stenosarchaea group</taxon>
        <taxon>Methanomicrobia</taxon>
        <taxon>Candidatus Methanophagales</taxon>
        <taxon>Candidatus Methanophagaceae</taxon>
    </lineage>
</organism>
<keyword evidence="1" id="KW-0472">Membrane</keyword>
<dbReference type="EMBL" id="MT631511">
    <property type="protein sequence ID" value="QNO52479.1"/>
    <property type="molecule type" value="Genomic_DNA"/>
</dbReference>
<accession>A0A7G9YWU5</accession>
<reference evidence="2" key="1">
    <citation type="submission" date="2020-06" db="EMBL/GenBank/DDBJ databases">
        <title>Unique genomic features of the anaerobic methanotrophic archaea.</title>
        <authorList>
            <person name="Chadwick G.L."/>
            <person name="Skennerton C.T."/>
            <person name="Laso-Perez R."/>
            <person name="Leu A.O."/>
            <person name="Speth D.R."/>
            <person name="Yu H."/>
            <person name="Morgan-Lang C."/>
            <person name="Hatzenpichler R."/>
            <person name="Goudeau D."/>
            <person name="Malmstrom R."/>
            <person name="Brazelton W.J."/>
            <person name="Woyke T."/>
            <person name="Hallam S.J."/>
            <person name="Tyson G.W."/>
            <person name="Wegener G."/>
            <person name="Boetius A."/>
            <person name="Orphan V."/>
        </authorList>
    </citation>
    <scope>NUCLEOTIDE SEQUENCE</scope>
</reference>
<keyword evidence="1" id="KW-1133">Transmembrane helix</keyword>
<keyword evidence="1" id="KW-0812">Transmembrane</keyword>
<evidence type="ECO:0000256" key="1">
    <source>
        <dbReference type="SAM" id="Phobius"/>
    </source>
</evidence>
<evidence type="ECO:0000313" key="2">
    <source>
        <dbReference type="EMBL" id="QNO52479.1"/>
    </source>
</evidence>
<name>A0A7G9YWU5_9EURY</name>
<sequence length="45" mass="5313">MELFLVKVFTEGKKVVGKAFLSKKRFLVKILVILWLFFGMTIVFF</sequence>
<dbReference type="AlphaFoldDB" id="A0A7G9YWU5"/>